<reference evidence="1" key="1">
    <citation type="journal article" date="2022" name="bioRxiv">
        <title>Sequencing and chromosome-scale assembly of the giantPleurodeles waltlgenome.</title>
        <authorList>
            <person name="Brown T."/>
            <person name="Elewa A."/>
            <person name="Iarovenko S."/>
            <person name="Subramanian E."/>
            <person name="Araus A.J."/>
            <person name="Petzold A."/>
            <person name="Susuki M."/>
            <person name="Suzuki K.-i.T."/>
            <person name="Hayashi T."/>
            <person name="Toyoda A."/>
            <person name="Oliveira C."/>
            <person name="Osipova E."/>
            <person name="Leigh N.D."/>
            <person name="Simon A."/>
            <person name="Yun M.H."/>
        </authorList>
    </citation>
    <scope>NUCLEOTIDE SEQUENCE</scope>
    <source>
        <strain evidence="1">20211129_DDA</strain>
        <tissue evidence="1">Liver</tissue>
    </source>
</reference>
<proteinExistence type="predicted"/>
<keyword evidence="2" id="KW-1185">Reference proteome</keyword>
<name>A0AAV7P3B0_PLEWA</name>
<dbReference type="EMBL" id="JANPWB010000011">
    <property type="protein sequence ID" value="KAJ1121682.1"/>
    <property type="molecule type" value="Genomic_DNA"/>
</dbReference>
<dbReference type="AlphaFoldDB" id="A0AAV7P3B0"/>
<evidence type="ECO:0000313" key="1">
    <source>
        <dbReference type="EMBL" id="KAJ1121682.1"/>
    </source>
</evidence>
<sequence>MSGVACPTVLGLGPDLRCPQPFLLMSLMKSRPSWIEDPGSTLAPGVPDLWSMPLAAATTEHGMKPTPRLGARI</sequence>
<protein>
    <submittedName>
        <fullName evidence="1">Uncharacterized protein</fullName>
    </submittedName>
</protein>
<gene>
    <name evidence="1" type="ORF">NDU88_000201</name>
</gene>
<comment type="caution">
    <text evidence="1">The sequence shown here is derived from an EMBL/GenBank/DDBJ whole genome shotgun (WGS) entry which is preliminary data.</text>
</comment>
<dbReference type="Proteomes" id="UP001066276">
    <property type="component" value="Chromosome 7"/>
</dbReference>
<evidence type="ECO:0000313" key="2">
    <source>
        <dbReference type="Proteomes" id="UP001066276"/>
    </source>
</evidence>
<accession>A0AAV7P3B0</accession>
<organism evidence="1 2">
    <name type="scientific">Pleurodeles waltl</name>
    <name type="common">Iberian ribbed newt</name>
    <dbReference type="NCBI Taxonomy" id="8319"/>
    <lineage>
        <taxon>Eukaryota</taxon>
        <taxon>Metazoa</taxon>
        <taxon>Chordata</taxon>
        <taxon>Craniata</taxon>
        <taxon>Vertebrata</taxon>
        <taxon>Euteleostomi</taxon>
        <taxon>Amphibia</taxon>
        <taxon>Batrachia</taxon>
        <taxon>Caudata</taxon>
        <taxon>Salamandroidea</taxon>
        <taxon>Salamandridae</taxon>
        <taxon>Pleurodelinae</taxon>
        <taxon>Pleurodeles</taxon>
    </lineage>
</organism>